<feature type="region of interest" description="Disordered" evidence="1">
    <location>
        <begin position="161"/>
        <end position="192"/>
    </location>
</feature>
<accession>U4LF53</accession>
<gene>
    <name evidence="2" type="ORF">PCON_09152</name>
</gene>
<feature type="region of interest" description="Disordered" evidence="1">
    <location>
        <begin position="84"/>
        <end position="107"/>
    </location>
</feature>
<sequence length="336" mass="36968">MCEFSANIYSTCCHRGPAGDLTIRTVCEKPDQCLRETDPYACDSIVSKPGFCPTCEERRAAGEDIQPYQPRRVFEILDVEIDEPYSDPVLPPEPSEPEPEPVLSSPFAQKAASDYAPTVLYYAETVVEAPSSPFANPKDEPGHSSPPAITINGKRRAMEMSSSPLKPYSTPRLPWPKAKITKGTPTPKRRRMANGFTNCDIFMTPKATSPAFGASSPTCGPLPRSAPMQPNSPTKYRMTPGTSSPAAGPLDRFNAIQDMKDMMSPIPSKLSQSRLLKTPTKSASSRPRTPFLDCSGPRGIRKRTRQQKTPLSSKSSTSNKNYSNYVLDWLSKQNQE</sequence>
<dbReference type="OrthoDB" id="10292048at2759"/>
<name>U4LF53_PYROM</name>
<dbReference type="Proteomes" id="UP000018144">
    <property type="component" value="Unassembled WGS sequence"/>
</dbReference>
<feature type="compositionally biased region" description="Polar residues" evidence="1">
    <location>
        <begin position="269"/>
        <end position="287"/>
    </location>
</feature>
<feature type="compositionally biased region" description="Polar residues" evidence="1">
    <location>
        <begin position="228"/>
        <end position="245"/>
    </location>
</feature>
<protein>
    <submittedName>
        <fullName evidence="2">Uncharacterized protein</fullName>
    </submittedName>
</protein>
<feature type="region of interest" description="Disordered" evidence="1">
    <location>
        <begin position="211"/>
        <end position="336"/>
    </location>
</feature>
<evidence type="ECO:0000313" key="2">
    <source>
        <dbReference type="EMBL" id="CCX30749.1"/>
    </source>
</evidence>
<organism evidence="2 3">
    <name type="scientific">Pyronema omphalodes (strain CBS 100304)</name>
    <name type="common">Pyronema confluens</name>
    <dbReference type="NCBI Taxonomy" id="1076935"/>
    <lineage>
        <taxon>Eukaryota</taxon>
        <taxon>Fungi</taxon>
        <taxon>Dikarya</taxon>
        <taxon>Ascomycota</taxon>
        <taxon>Pezizomycotina</taxon>
        <taxon>Pezizomycetes</taxon>
        <taxon>Pezizales</taxon>
        <taxon>Pyronemataceae</taxon>
        <taxon>Pyronema</taxon>
    </lineage>
</organism>
<feature type="compositionally biased region" description="Low complexity" evidence="1">
    <location>
        <begin position="312"/>
        <end position="325"/>
    </location>
</feature>
<evidence type="ECO:0000256" key="1">
    <source>
        <dbReference type="SAM" id="MobiDB-lite"/>
    </source>
</evidence>
<proteinExistence type="predicted"/>
<dbReference type="AlphaFoldDB" id="U4LF53"/>
<keyword evidence="3" id="KW-1185">Reference proteome</keyword>
<dbReference type="EMBL" id="HF935475">
    <property type="protein sequence ID" value="CCX30749.1"/>
    <property type="molecule type" value="Genomic_DNA"/>
</dbReference>
<evidence type="ECO:0000313" key="3">
    <source>
        <dbReference type="Proteomes" id="UP000018144"/>
    </source>
</evidence>
<reference evidence="2 3" key="1">
    <citation type="journal article" date="2013" name="PLoS Genet.">
        <title>The genome and development-dependent transcriptomes of Pyronema confluens: a window into fungal evolution.</title>
        <authorList>
            <person name="Traeger S."/>
            <person name="Altegoer F."/>
            <person name="Freitag M."/>
            <person name="Gabaldon T."/>
            <person name="Kempken F."/>
            <person name="Kumar A."/>
            <person name="Marcet-Houben M."/>
            <person name="Poggeler S."/>
            <person name="Stajich J.E."/>
            <person name="Nowrousian M."/>
        </authorList>
    </citation>
    <scope>NUCLEOTIDE SEQUENCE [LARGE SCALE GENOMIC DNA]</scope>
    <source>
        <strain evidence="3">CBS 100304</strain>
        <tissue evidence="2">Vegetative mycelium</tissue>
    </source>
</reference>